<dbReference type="PANTHER" id="PTHR21398:SF1">
    <property type="entry name" value="FI03705P"/>
    <property type="match status" value="1"/>
</dbReference>
<feature type="chain" id="PRO_5044860171" evidence="1">
    <location>
        <begin position="33"/>
        <end position="464"/>
    </location>
</feature>
<dbReference type="InterPro" id="IPR006631">
    <property type="entry name" value="DM4_12"/>
</dbReference>
<accession>A0ABD2CL03</accession>
<keyword evidence="1" id="KW-0732">Signal</keyword>
<dbReference type="EMBL" id="JAYRBN010000040">
    <property type="protein sequence ID" value="KAL2745781.1"/>
    <property type="molecule type" value="Genomic_DNA"/>
</dbReference>
<dbReference type="AlphaFoldDB" id="A0ABD2CL03"/>
<evidence type="ECO:0000256" key="1">
    <source>
        <dbReference type="SAM" id="SignalP"/>
    </source>
</evidence>
<sequence>SLPEEMRSFRRSSSHLLLIAWCLDFFVLYSSSFHEDVRGNSTEVEVAPRMLSRQKRYLIFPEGSNLQLVYCLTIGAYGRNDDLVMGLTAALAWELPSKVDSKISDLLHRRSRSVMFPKVEAFLQSTGIDGRSCVMKALCEAGQRHPSQIGKGTFVQELLHYDVCLDYQETAGDSNVRRIDLMRERIRTVETARNFIQRASTPFTAWIFEIEGGEAKASFAGEEHGIIKYSIKIRRLECILFVNEKSRSKVIARTSLCGKTLRGRMKFDSFKNMPRRVLLRRSLLFVLLHHLVGGISQCLSNDTCTRGKRAEDDENTRYLIFPQGSNVQLVYCMTISTYSKPQGMFTVGVTAGLAWELPHRNTVLYRKPAEVYHRRSRRELYRKVELMLKTQGKDGKACVLKAICKASKRDRDIVGKGTFLEEILHTIFTLPDGFYELDPMTEYEEAYWKKENCDEYIAKCPDVF</sequence>
<dbReference type="PANTHER" id="PTHR21398">
    <property type="entry name" value="AGAP007094-PA"/>
    <property type="match status" value="1"/>
</dbReference>
<feature type="signal peptide" evidence="1">
    <location>
        <begin position="1"/>
        <end position="32"/>
    </location>
</feature>
<keyword evidence="3" id="KW-1185">Reference proteome</keyword>
<feature type="non-terminal residue" evidence="2">
    <location>
        <position position="1"/>
    </location>
</feature>
<organism evidence="2 3">
    <name type="scientific">Vespula maculifrons</name>
    <name type="common">Eastern yellow jacket</name>
    <name type="synonym">Wasp</name>
    <dbReference type="NCBI Taxonomy" id="7453"/>
    <lineage>
        <taxon>Eukaryota</taxon>
        <taxon>Metazoa</taxon>
        <taxon>Ecdysozoa</taxon>
        <taxon>Arthropoda</taxon>
        <taxon>Hexapoda</taxon>
        <taxon>Insecta</taxon>
        <taxon>Pterygota</taxon>
        <taxon>Neoptera</taxon>
        <taxon>Endopterygota</taxon>
        <taxon>Hymenoptera</taxon>
        <taxon>Apocrita</taxon>
        <taxon>Aculeata</taxon>
        <taxon>Vespoidea</taxon>
        <taxon>Vespidae</taxon>
        <taxon>Vespinae</taxon>
        <taxon>Vespula</taxon>
    </lineage>
</organism>
<evidence type="ECO:0000313" key="3">
    <source>
        <dbReference type="Proteomes" id="UP001607303"/>
    </source>
</evidence>
<dbReference type="SMART" id="SM00718">
    <property type="entry name" value="DM4_12"/>
    <property type="match status" value="2"/>
</dbReference>
<comment type="caution">
    <text evidence="2">The sequence shown here is derived from an EMBL/GenBank/DDBJ whole genome shotgun (WGS) entry which is preliminary data.</text>
</comment>
<dbReference type="Proteomes" id="UP001607303">
    <property type="component" value="Unassembled WGS sequence"/>
</dbReference>
<dbReference type="Pfam" id="PF07841">
    <property type="entry name" value="DM4_12"/>
    <property type="match status" value="2"/>
</dbReference>
<proteinExistence type="predicted"/>
<reference evidence="2 3" key="1">
    <citation type="journal article" date="2024" name="Ann. Entomol. Soc. Am.">
        <title>Genomic analyses of the southern and eastern yellowjacket wasps (Hymenoptera: Vespidae) reveal evolutionary signatures of social life.</title>
        <authorList>
            <person name="Catto M.A."/>
            <person name="Caine P.B."/>
            <person name="Orr S.E."/>
            <person name="Hunt B.G."/>
            <person name="Goodisman M.A.D."/>
        </authorList>
    </citation>
    <scope>NUCLEOTIDE SEQUENCE [LARGE SCALE GENOMIC DNA]</scope>
    <source>
        <strain evidence="2">232</strain>
        <tissue evidence="2">Head and thorax</tissue>
    </source>
</reference>
<protein>
    <submittedName>
        <fullName evidence="2">Uncharacterized protein</fullName>
    </submittedName>
</protein>
<evidence type="ECO:0000313" key="2">
    <source>
        <dbReference type="EMBL" id="KAL2745781.1"/>
    </source>
</evidence>
<name>A0ABD2CL03_VESMC</name>
<gene>
    <name evidence="2" type="ORF">V1477_005935</name>
</gene>